<dbReference type="Pfam" id="PF00954">
    <property type="entry name" value="S_locus_glycop"/>
    <property type="match status" value="1"/>
</dbReference>
<dbReference type="Gene3D" id="2.90.10.10">
    <property type="entry name" value="Bulb-type lectin domain"/>
    <property type="match status" value="1"/>
</dbReference>
<dbReference type="PROSITE" id="PS50927">
    <property type="entry name" value="BULB_LECTIN"/>
    <property type="match status" value="1"/>
</dbReference>
<name>A0ABR2CEX2_9ROSI</name>
<evidence type="ECO:0000259" key="5">
    <source>
        <dbReference type="PROSITE" id="PS50927"/>
    </source>
</evidence>
<evidence type="ECO:0000256" key="1">
    <source>
        <dbReference type="ARBA" id="ARBA00022729"/>
    </source>
</evidence>
<dbReference type="Pfam" id="PF01453">
    <property type="entry name" value="B_lectin"/>
    <property type="match status" value="1"/>
</dbReference>
<evidence type="ECO:0000256" key="4">
    <source>
        <dbReference type="SAM" id="SignalP"/>
    </source>
</evidence>
<dbReference type="InterPro" id="IPR001480">
    <property type="entry name" value="Bulb-type_lectin_dom"/>
</dbReference>
<dbReference type="PANTHER" id="PTHR32444:SF63">
    <property type="entry name" value="G-TYPE LECTIN S-RECEPTOR-LIKE SERINE_THREONINE-PROTEIN KINASE RKS1"/>
    <property type="match status" value="1"/>
</dbReference>
<evidence type="ECO:0000256" key="2">
    <source>
        <dbReference type="ARBA" id="ARBA00023157"/>
    </source>
</evidence>
<reference evidence="6 7" key="1">
    <citation type="journal article" date="2024" name="G3 (Bethesda)">
        <title>Genome assembly of Hibiscus sabdariffa L. provides insights into metabolisms of medicinal natural products.</title>
        <authorList>
            <person name="Kim T."/>
        </authorList>
    </citation>
    <scope>NUCLEOTIDE SEQUENCE [LARGE SCALE GENOMIC DNA]</scope>
    <source>
        <strain evidence="6">TK-2024</strain>
        <tissue evidence="6">Old leaves</tissue>
    </source>
</reference>
<keyword evidence="3" id="KW-0325">Glycoprotein</keyword>
<proteinExistence type="predicted"/>
<dbReference type="SUPFAM" id="SSF51110">
    <property type="entry name" value="alpha-D-mannose-specific plant lectins"/>
    <property type="match status" value="1"/>
</dbReference>
<dbReference type="Proteomes" id="UP001472677">
    <property type="component" value="Unassembled WGS sequence"/>
</dbReference>
<comment type="caution">
    <text evidence="6">The sequence shown here is derived from an EMBL/GenBank/DDBJ whole genome shotgun (WGS) entry which is preliminary data.</text>
</comment>
<accession>A0ABR2CEX2</accession>
<dbReference type="PANTHER" id="PTHR32444">
    <property type="entry name" value="BULB-TYPE LECTIN DOMAIN-CONTAINING PROTEIN"/>
    <property type="match status" value="1"/>
</dbReference>
<evidence type="ECO:0000313" key="7">
    <source>
        <dbReference type="Proteomes" id="UP001472677"/>
    </source>
</evidence>
<dbReference type="InterPro" id="IPR036426">
    <property type="entry name" value="Bulb-type_lectin_dom_sf"/>
</dbReference>
<evidence type="ECO:0000313" key="6">
    <source>
        <dbReference type="EMBL" id="KAK8517373.1"/>
    </source>
</evidence>
<dbReference type="InterPro" id="IPR000858">
    <property type="entry name" value="S_locus_glycoprot_dom"/>
</dbReference>
<sequence length="750" mass="80151">MNSVNWLIRILLIFFLSRFSFSADTITLDHSIQDNNDQVIVSAGNIFALGFFSPATSTNRYVGIWYYQIPVKTAVWVANRDNPINDTSGILRIDGRGNLALFQGNQTLPLWSTNISIAGPVNSFTQILDSGNLVLLQNDTGKALLWQSFGHPTNTWLSHMKIGFNLRTGLNQSYTSRKSPDDPGVGNYSLRMKPGVSLYKGSVPVWRSGTWTGIMWSGIPAMAQTLVFIHSFVNTDDELSFSFHTNASLITRFIVTNETGVTKRISWNNASQSWTTSYLSPIEQCDFYGHCGPNGYCNPYVALALLFALEYIFGRQNAYLMLTHSLKNSPDTSQAQTPAVTTGTQPTVTPAAASQMSFQGRNQDETGLQMGYDGNQRQYGSNSNTGYSNSNVGYSQRIDTPIQAYSHVFTPMSQQVACYTPLMQQGLSCQFGYAAGLHPSVSQSSRHLGLALSPTSSGHFFGSSSHFYPSAPHSSVSGSGLPTALVSSSSAPHSLSPSVASSSVASGPAAFMARSSSLVASPSGGSSTAYVDSQTRATLLEGSLTPEGLYKLVSPGSSTHQVSHMDNSSCLPLVSPSAVVVSGNRQGLISEGVTASVNEESVVPTDGCGNSSSHDFSIQPNVAVDVNITSGHAAKPHIGETHREAGTEVLAEFDTETHVARQDEVGVVCVGTSPAGQNDVNPDLCDRGLCSIEGCGHHAVSEEAATLVPSIPASTGGLCNTRCPDGVNVHPMVSFYVEDAVWNEMKLGEY</sequence>
<keyword evidence="2" id="KW-1015">Disulfide bond</keyword>
<feature type="domain" description="Bulb-type lectin" evidence="5">
    <location>
        <begin position="25"/>
        <end position="148"/>
    </location>
</feature>
<feature type="chain" id="PRO_5046498625" description="Bulb-type lectin domain-containing protein" evidence="4">
    <location>
        <begin position="23"/>
        <end position="750"/>
    </location>
</feature>
<keyword evidence="7" id="KW-1185">Reference proteome</keyword>
<evidence type="ECO:0000256" key="3">
    <source>
        <dbReference type="ARBA" id="ARBA00023180"/>
    </source>
</evidence>
<keyword evidence="1 4" id="KW-0732">Signal</keyword>
<organism evidence="6 7">
    <name type="scientific">Hibiscus sabdariffa</name>
    <name type="common">roselle</name>
    <dbReference type="NCBI Taxonomy" id="183260"/>
    <lineage>
        <taxon>Eukaryota</taxon>
        <taxon>Viridiplantae</taxon>
        <taxon>Streptophyta</taxon>
        <taxon>Embryophyta</taxon>
        <taxon>Tracheophyta</taxon>
        <taxon>Spermatophyta</taxon>
        <taxon>Magnoliopsida</taxon>
        <taxon>eudicotyledons</taxon>
        <taxon>Gunneridae</taxon>
        <taxon>Pentapetalae</taxon>
        <taxon>rosids</taxon>
        <taxon>malvids</taxon>
        <taxon>Malvales</taxon>
        <taxon>Malvaceae</taxon>
        <taxon>Malvoideae</taxon>
        <taxon>Hibiscus</taxon>
    </lineage>
</organism>
<feature type="signal peptide" evidence="4">
    <location>
        <begin position="1"/>
        <end position="22"/>
    </location>
</feature>
<gene>
    <name evidence="6" type="ORF">V6N12_032565</name>
</gene>
<dbReference type="CDD" id="cd00028">
    <property type="entry name" value="B_lectin"/>
    <property type="match status" value="1"/>
</dbReference>
<dbReference type="EMBL" id="JBBPBM010000056">
    <property type="protein sequence ID" value="KAK8517373.1"/>
    <property type="molecule type" value="Genomic_DNA"/>
</dbReference>
<dbReference type="SMART" id="SM00108">
    <property type="entry name" value="B_lectin"/>
    <property type="match status" value="1"/>
</dbReference>
<protein>
    <recommendedName>
        <fullName evidence="5">Bulb-type lectin domain-containing protein</fullName>
    </recommendedName>
</protein>